<proteinExistence type="predicted"/>
<sequence length="115" mass="12143">MLSSSTPSRSCSPALLTSTSTAISSYCADCVSSNGVLSTAGACGVLPIVLCAHDHDSDLDDHRDDARAVRARTVRTVSLGAAPSASWAWAVRSPRCRVCCSTKTRAIFDDFDLDF</sequence>
<comment type="caution">
    <text evidence="1">The sequence shown here is derived from an EMBL/GenBank/DDBJ whole genome shotgun (WGS) entry which is preliminary data.</text>
</comment>
<gene>
    <name evidence="1" type="ORF">B0H15DRAFT_952672</name>
</gene>
<name>A0AAD6XNC3_9AGAR</name>
<keyword evidence="2" id="KW-1185">Reference proteome</keyword>
<evidence type="ECO:0000313" key="2">
    <source>
        <dbReference type="Proteomes" id="UP001222325"/>
    </source>
</evidence>
<accession>A0AAD6XNC3</accession>
<dbReference type="AlphaFoldDB" id="A0AAD6XNC3"/>
<evidence type="ECO:0000313" key="1">
    <source>
        <dbReference type="EMBL" id="KAJ7081991.1"/>
    </source>
</evidence>
<organism evidence="1 2">
    <name type="scientific">Mycena belliarum</name>
    <dbReference type="NCBI Taxonomy" id="1033014"/>
    <lineage>
        <taxon>Eukaryota</taxon>
        <taxon>Fungi</taxon>
        <taxon>Dikarya</taxon>
        <taxon>Basidiomycota</taxon>
        <taxon>Agaricomycotina</taxon>
        <taxon>Agaricomycetes</taxon>
        <taxon>Agaricomycetidae</taxon>
        <taxon>Agaricales</taxon>
        <taxon>Marasmiineae</taxon>
        <taxon>Mycenaceae</taxon>
        <taxon>Mycena</taxon>
    </lineage>
</organism>
<reference evidence="1" key="1">
    <citation type="submission" date="2023-03" db="EMBL/GenBank/DDBJ databases">
        <title>Massive genome expansion in bonnet fungi (Mycena s.s.) driven by repeated elements and novel gene families across ecological guilds.</title>
        <authorList>
            <consortium name="Lawrence Berkeley National Laboratory"/>
            <person name="Harder C.B."/>
            <person name="Miyauchi S."/>
            <person name="Viragh M."/>
            <person name="Kuo A."/>
            <person name="Thoen E."/>
            <person name="Andreopoulos B."/>
            <person name="Lu D."/>
            <person name="Skrede I."/>
            <person name="Drula E."/>
            <person name="Henrissat B."/>
            <person name="Morin E."/>
            <person name="Kohler A."/>
            <person name="Barry K."/>
            <person name="LaButti K."/>
            <person name="Morin E."/>
            <person name="Salamov A."/>
            <person name="Lipzen A."/>
            <person name="Mereny Z."/>
            <person name="Hegedus B."/>
            <person name="Baldrian P."/>
            <person name="Stursova M."/>
            <person name="Weitz H."/>
            <person name="Taylor A."/>
            <person name="Grigoriev I.V."/>
            <person name="Nagy L.G."/>
            <person name="Martin F."/>
            <person name="Kauserud H."/>
        </authorList>
    </citation>
    <scope>NUCLEOTIDE SEQUENCE</scope>
    <source>
        <strain evidence="1">CBHHK173m</strain>
    </source>
</reference>
<dbReference type="EMBL" id="JARJCN010000047">
    <property type="protein sequence ID" value="KAJ7081991.1"/>
    <property type="molecule type" value="Genomic_DNA"/>
</dbReference>
<protein>
    <submittedName>
        <fullName evidence="1">Uncharacterized protein</fullName>
    </submittedName>
</protein>
<dbReference type="Proteomes" id="UP001222325">
    <property type="component" value="Unassembled WGS sequence"/>
</dbReference>